<reference evidence="4 5" key="1">
    <citation type="journal article" date="2014" name="Science">
        <title>Plant genetics. Early allopolyploid evolution in the post-Neolithic Brassica napus oilseed genome.</title>
        <authorList>
            <person name="Chalhoub B."/>
            <person name="Denoeud F."/>
            <person name="Liu S."/>
            <person name="Parkin I.A."/>
            <person name="Tang H."/>
            <person name="Wang X."/>
            <person name="Chiquet J."/>
            <person name="Belcram H."/>
            <person name="Tong C."/>
            <person name="Samans B."/>
            <person name="Correa M."/>
            <person name="Da Silva C."/>
            <person name="Just J."/>
            <person name="Falentin C."/>
            <person name="Koh C.S."/>
            <person name="Le Clainche I."/>
            <person name="Bernard M."/>
            <person name="Bento P."/>
            <person name="Noel B."/>
            <person name="Labadie K."/>
            <person name="Alberti A."/>
            <person name="Charles M."/>
            <person name="Arnaud D."/>
            <person name="Guo H."/>
            <person name="Daviaud C."/>
            <person name="Alamery S."/>
            <person name="Jabbari K."/>
            <person name="Zhao M."/>
            <person name="Edger P.P."/>
            <person name="Chelaifa H."/>
            <person name="Tack D."/>
            <person name="Lassalle G."/>
            <person name="Mestiri I."/>
            <person name="Schnel N."/>
            <person name="Le Paslier M.C."/>
            <person name="Fan G."/>
            <person name="Renault V."/>
            <person name="Bayer P.E."/>
            <person name="Golicz A.A."/>
            <person name="Manoli S."/>
            <person name="Lee T.H."/>
            <person name="Thi V.H."/>
            <person name="Chalabi S."/>
            <person name="Hu Q."/>
            <person name="Fan C."/>
            <person name="Tollenaere R."/>
            <person name="Lu Y."/>
            <person name="Battail C."/>
            <person name="Shen J."/>
            <person name="Sidebottom C.H."/>
            <person name="Wang X."/>
            <person name="Canaguier A."/>
            <person name="Chauveau A."/>
            <person name="Berard A."/>
            <person name="Deniot G."/>
            <person name="Guan M."/>
            <person name="Liu Z."/>
            <person name="Sun F."/>
            <person name="Lim Y.P."/>
            <person name="Lyons E."/>
            <person name="Town C.D."/>
            <person name="Bancroft I."/>
            <person name="Wang X."/>
            <person name="Meng J."/>
            <person name="Ma J."/>
            <person name="Pires J.C."/>
            <person name="King G.J."/>
            <person name="Brunel D."/>
            <person name="Delourme R."/>
            <person name="Renard M."/>
            <person name="Aury J.M."/>
            <person name="Adams K.L."/>
            <person name="Batley J."/>
            <person name="Snowdon R.J."/>
            <person name="Tost J."/>
            <person name="Edwards D."/>
            <person name="Zhou Y."/>
            <person name="Hua W."/>
            <person name="Sharpe A.G."/>
            <person name="Paterson A.H."/>
            <person name="Guan C."/>
            <person name="Wincker P."/>
        </authorList>
    </citation>
    <scope>NUCLEOTIDE SEQUENCE [LARGE SCALE GENOMIC DNA]</scope>
    <source>
        <strain evidence="5">cv. Darmor-bzh</strain>
    </source>
</reference>
<dbReference type="EMBL" id="LK032857">
    <property type="protein sequence ID" value="CDY49753.1"/>
    <property type="molecule type" value="Genomic_DNA"/>
</dbReference>
<evidence type="ECO:0000313" key="3">
    <source>
        <dbReference type="EMBL" id="CAF2143671.1"/>
    </source>
</evidence>
<accession>A0A078IKZ3</accession>
<name>A0A078IKZ3_BRANA</name>
<dbReference type="PaxDb" id="3708-A0A078IKZ3"/>
<dbReference type="Gramene" id="CDY49753">
    <property type="protein sequence ID" value="CDY49753"/>
    <property type="gene ID" value="GSBRNA2T00093755001"/>
</dbReference>
<sequence>MYFTKLFSNYLILFSIVEAGEEYHLDSWVPLCTVALEVPKPRMAYAFSVLRDLKLPVNGYAMDIVLLSSLPFVKSSLLFLVITM</sequence>
<reference evidence="4" key="2">
    <citation type="submission" date="2014-06" db="EMBL/GenBank/DDBJ databases">
        <authorList>
            <person name="Genoscope - CEA"/>
        </authorList>
    </citation>
    <scope>NUCLEOTIDE SEQUENCE</scope>
</reference>
<organism evidence="4 5">
    <name type="scientific">Brassica napus</name>
    <name type="common">Rape</name>
    <dbReference type="NCBI Taxonomy" id="3708"/>
    <lineage>
        <taxon>Eukaryota</taxon>
        <taxon>Viridiplantae</taxon>
        <taxon>Streptophyta</taxon>
        <taxon>Embryophyta</taxon>
        <taxon>Tracheophyta</taxon>
        <taxon>Spermatophyta</taxon>
        <taxon>Magnoliopsida</taxon>
        <taxon>eudicotyledons</taxon>
        <taxon>Gunneridae</taxon>
        <taxon>Pentapetalae</taxon>
        <taxon>rosids</taxon>
        <taxon>malvids</taxon>
        <taxon>Brassicales</taxon>
        <taxon>Brassicaceae</taxon>
        <taxon>Brassiceae</taxon>
        <taxon>Brassica</taxon>
    </lineage>
</organism>
<keyword evidence="1" id="KW-0812">Transmembrane</keyword>
<dbReference type="Proteomes" id="UP001295469">
    <property type="component" value="Chromosome A02"/>
</dbReference>
<keyword evidence="5" id="KW-1185">Reference proteome</keyword>
<gene>
    <name evidence="4" type="primary">BnaA02g29180D</name>
    <name evidence="3" type="ORF">DARMORV10_A02P35780.1</name>
    <name evidence="4" type="ORF">GSBRNA2T00093755001</name>
</gene>
<dbReference type="PANTHER" id="PTHR36039:SF2">
    <property type="entry name" value="RNA LIGASE_CYCLIC NUCLEOTIDE PHOSPHODIESTERASE FAMILY PROTEIN"/>
    <property type="match status" value="1"/>
</dbReference>
<reference evidence="3" key="3">
    <citation type="submission" date="2021-01" db="EMBL/GenBank/DDBJ databases">
        <authorList>
            <consortium name="Genoscope - CEA"/>
            <person name="William W."/>
        </authorList>
    </citation>
    <scope>NUCLEOTIDE SEQUENCE</scope>
</reference>
<evidence type="ECO:0000313" key="4">
    <source>
        <dbReference type="EMBL" id="CDY49753.1"/>
    </source>
</evidence>
<keyword evidence="1" id="KW-0472">Membrane</keyword>
<dbReference type="EMBL" id="HG994356">
    <property type="protein sequence ID" value="CAF2143671.1"/>
    <property type="molecule type" value="Genomic_DNA"/>
</dbReference>
<dbReference type="Proteomes" id="UP000028999">
    <property type="component" value="Unassembled WGS sequence"/>
</dbReference>
<feature type="chain" id="PRO_5040665839" evidence="2">
    <location>
        <begin position="20"/>
        <end position="84"/>
    </location>
</feature>
<keyword evidence="2" id="KW-0732">Signal</keyword>
<protein>
    <submittedName>
        <fullName evidence="3">(rape) hypothetical protein</fullName>
    </submittedName>
    <submittedName>
        <fullName evidence="4">BnaA02g29180D protein</fullName>
    </submittedName>
</protein>
<dbReference type="PANTHER" id="PTHR36039">
    <property type="match status" value="1"/>
</dbReference>
<dbReference type="AlphaFoldDB" id="A0A078IKZ3"/>
<proteinExistence type="predicted"/>
<feature type="signal peptide" evidence="2">
    <location>
        <begin position="1"/>
        <end position="19"/>
    </location>
</feature>
<dbReference type="STRING" id="3708.A0A078IKZ3"/>
<evidence type="ECO:0000313" key="5">
    <source>
        <dbReference type="Proteomes" id="UP000028999"/>
    </source>
</evidence>
<evidence type="ECO:0000256" key="1">
    <source>
        <dbReference type="SAM" id="Phobius"/>
    </source>
</evidence>
<evidence type="ECO:0000256" key="2">
    <source>
        <dbReference type="SAM" id="SignalP"/>
    </source>
</evidence>
<feature type="transmembrane region" description="Helical" evidence="1">
    <location>
        <begin position="60"/>
        <end position="82"/>
    </location>
</feature>
<keyword evidence="1" id="KW-1133">Transmembrane helix</keyword>